<reference evidence="1 2" key="1">
    <citation type="submission" date="2016-06" db="EMBL/GenBank/DDBJ databases">
        <title>Genome sequence of Porphyrobacter dokdonensis DSW-74.</title>
        <authorList>
            <person name="Kim J.F."/>
            <person name="Song J.Y."/>
        </authorList>
    </citation>
    <scope>NUCLEOTIDE SEQUENCE [LARGE SCALE GENOMIC DNA]</scope>
    <source>
        <strain evidence="1 2">DSW-74</strain>
    </source>
</reference>
<proteinExistence type="predicted"/>
<evidence type="ECO:0000313" key="1">
    <source>
        <dbReference type="EMBL" id="OBV11378.1"/>
    </source>
</evidence>
<evidence type="ECO:0000313" key="2">
    <source>
        <dbReference type="Proteomes" id="UP000092484"/>
    </source>
</evidence>
<gene>
    <name evidence="1" type="ORF">I603_0821</name>
</gene>
<comment type="caution">
    <text evidence="1">The sequence shown here is derived from an EMBL/GenBank/DDBJ whole genome shotgun (WGS) entry which is preliminary data.</text>
</comment>
<dbReference type="Proteomes" id="UP000092484">
    <property type="component" value="Unassembled WGS sequence"/>
</dbReference>
<protein>
    <submittedName>
        <fullName evidence="1">Uncharacterized protein</fullName>
    </submittedName>
</protein>
<name>A0A1A7BFS4_9SPHN</name>
<sequence>MALQLLLDFAEATSAGNGCFKYRFDRHTWAEAMQATGASAKLDRYRNIFAIVDQRDLAVITAGWLN</sequence>
<organism evidence="1 2">
    <name type="scientific">Erythrobacter dokdonensis DSW-74</name>
    <dbReference type="NCBI Taxonomy" id="1300349"/>
    <lineage>
        <taxon>Bacteria</taxon>
        <taxon>Pseudomonadati</taxon>
        <taxon>Pseudomonadota</taxon>
        <taxon>Alphaproteobacteria</taxon>
        <taxon>Sphingomonadales</taxon>
        <taxon>Erythrobacteraceae</taxon>
        <taxon>Erythrobacter/Porphyrobacter group</taxon>
        <taxon>Erythrobacter</taxon>
    </lineage>
</organism>
<keyword evidence="2" id="KW-1185">Reference proteome</keyword>
<dbReference type="AlphaFoldDB" id="A0A1A7BFS4"/>
<accession>A0A1A7BFS4</accession>
<dbReference type="EMBL" id="LZYB01000002">
    <property type="protein sequence ID" value="OBV11378.1"/>
    <property type="molecule type" value="Genomic_DNA"/>
</dbReference>
<dbReference type="STRING" id="1300349.I603_0821"/>
<dbReference type="RefSeq" id="WP_068862566.1">
    <property type="nucleotide sequence ID" value="NZ_LZYB01000002.1"/>
</dbReference>